<evidence type="ECO:0000313" key="2">
    <source>
        <dbReference type="EMBL" id="KAF8896880.1"/>
    </source>
</evidence>
<dbReference type="Gene3D" id="1.20.900.10">
    <property type="entry name" value="Dbl homology (DH) domain"/>
    <property type="match status" value="1"/>
</dbReference>
<dbReference type="SUPFAM" id="SSF48065">
    <property type="entry name" value="DBL homology domain (DH-domain)"/>
    <property type="match status" value="1"/>
</dbReference>
<dbReference type="AlphaFoldDB" id="A0A9P5TMV2"/>
<protein>
    <submittedName>
        <fullName evidence="2">Dbl homology domain-containing protein</fullName>
    </submittedName>
</protein>
<comment type="caution">
    <text evidence="2">The sequence shown here is derived from an EMBL/GenBank/DDBJ whole genome shotgun (WGS) entry which is preliminary data.</text>
</comment>
<dbReference type="InterPro" id="IPR035899">
    <property type="entry name" value="DBL_dom_sf"/>
</dbReference>
<dbReference type="GO" id="GO:0005085">
    <property type="term" value="F:guanyl-nucleotide exchange factor activity"/>
    <property type="evidence" value="ECO:0007669"/>
    <property type="project" value="InterPro"/>
</dbReference>
<evidence type="ECO:0000313" key="3">
    <source>
        <dbReference type="Proteomes" id="UP000724874"/>
    </source>
</evidence>
<evidence type="ECO:0000259" key="1">
    <source>
        <dbReference type="PROSITE" id="PS50010"/>
    </source>
</evidence>
<dbReference type="InterPro" id="IPR000219">
    <property type="entry name" value="DH_dom"/>
</dbReference>
<organism evidence="2 3">
    <name type="scientific">Gymnopilus junonius</name>
    <name type="common">Spectacular rustgill mushroom</name>
    <name type="synonym">Gymnopilus spectabilis subsp. junonius</name>
    <dbReference type="NCBI Taxonomy" id="109634"/>
    <lineage>
        <taxon>Eukaryota</taxon>
        <taxon>Fungi</taxon>
        <taxon>Dikarya</taxon>
        <taxon>Basidiomycota</taxon>
        <taxon>Agaricomycotina</taxon>
        <taxon>Agaricomycetes</taxon>
        <taxon>Agaricomycetidae</taxon>
        <taxon>Agaricales</taxon>
        <taxon>Agaricineae</taxon>
        <taxon>Hymenogastraceae</taxon>
        <taxon>Gymnopilus</taxon>
    </lineage>
</organism>
<feature type="non-terminal residue" evidence="2">
    <location>
        <position position="1"/>
    </location>
</feature>
<dbReference type="Pfam" id="PF00621">
    <property type="entry name" value="RhoGEF"/>
    <property type="match status" value="1"/>
</dbReference>
<sequence>IRVFISPLRVHNSQTWIAGVPANVARLLDWFDDIVKLHEQIYQSLCSARDTMSPATDRVSESLRCFVSKAEVYQPYLVRLADVSEEIVHHLNNPNSDFGQFVSLQQNSPDCEGWSFEKLLMLPVRRLAEYQDLFAVRPISFSFVDDDMSIPITFQSGCSI</sequence>
<accession>A0A9P5TMV2</accession>
<feature type="domain" description="DH" evidence="1">
    <location>
        <begin position="1"/>
        <end position="134"/>
    </location>
</feature>
<dbReference type="EMBL" id="JADNYJ010000058">
    <property type="protein sequence ID" value="KAF8896880.1"/>
    <property type="molecule type" value="Genomic_DNA"/>
</dbReference>
<gene>
    <name evidence="2" type="ORF">CPB84DRAFT_1681920</name>
</gene>
<dbReference type="OrthoDB" id="1716625at2759"/>
<name>A0A9P5TMV2_GYMJU</name>
<dbReference type="Proteomes" id="UP000724874">
    <property type="component" value="Unassembled WGS sequence"/>
</dbReference>
<reference evidence="2" key="1">
    <citation type="submission" date="2020-11" db="EMBL/GenBank/DDBJ databases">
        <authorList>
            <consortium name="DOE Joint Genome Institute"/>
            <person name="Ahrendt S."/>
            <person name="Riley R."/>
            <person name="Andreopoulos W."/>
            <person name="LaButti K."/>
            <person name="Pangilinan J."/>
            <person name="Ruiz-duenas F.J."/>
            <person name="Barrasa J.M."/>
            <person name="Sanchez-Garcia M."/>
            <person name="Camarero S."/>
            <person name="Miyauchi S."/>
            <person name="Serrano A."/>
            <person name="Linde D."/>
            <person name="Babiker R."/>
            <person name="Drula E."/>
            <person name="Ayuso-Fernandez I."/>
            <person name="Pacheco R."/>
            <person name="Padilla G."/>
            <person name="Ferreira P."/>
            <person name="Barriuso J."/>
            <person name="Kellner H."/>
            <person name="Castanera R."/>
            <person name="Alfaro M."/>
            <person name="Ramirez L."/>
            <person name="Pisabarro A.G."/>
            <person name="Kuo A."/>
            <person name="Tritt A."/>
            <person name="Lipzen A."/>
            <person name="He G."/>
            <person name="Yan M."/>
            <person name="Ng V."/>
            <person name="Cullen D."/>
            <person name="Martin F."/>
            <person name="Rosso M.-N."/>
            <person name="Henrissat B."/>
            <person name="Hibbett D."/>
            <person name="Martinez A.T."/>
            <person name="Grigoriev I.V."/>
        </authorList>
    </citation>
    <scope>NUCLEOTIDE SEQUENCE</scope>
    <source>
        <strain evidence="2">AH 44721</strain>
    </source>
</reference>
<keyword evidence="3" id="KW-1185">Reference proteome</keyword>
<dbReference type="PROSITE" id="PS50010">
    <property type="entry name" value="DH_2"/>
    <property type="match status" value="1"/>
</dbReference>
<proteinExistence type="predicted"/>